<protein>
    <submittedName>
        <fullName evidence="2">Uncharacterized protein</fullName>
    </submittedName>
</protein>
<name>A0A852WGT2_9MICO</name>
<keyword evidence="1" id="KW-0812">Transmembrane</keyword>
<dbReference type="AlphaFoldDB" id="A0A852WGT2"/>
<feature type="transmembrane region" description="Helical" evidence="1">
    <location>
        <begin position="66"/>
        <end position="93"/>
    </location>
</feature>
<dbReference type="EMBL" id="JACCAB010000001">
    <property type="protein sequence ID" value="NYG07979.1"/>
    <property type="molecule type" value="Genomic_DNA"/>
</dbReference>
<accession>A0A852WGT2</accession>
<dbReference type="Proteomes" id="UP000573599">
    <property type="component" value="Unassembled WGS sequence"/>
</dbReference>
<proteinExistence type="predicted"/>
<sequence>MRLTSVRVDWTLPRTWFVTARLLEVAAAVAVASAAYQSWLVFESTSQSFGSTGQPVLGGTPFLDRVFLFAVYGYGFSSSQVVTLTASLLLLALPAILHFGRPVSHAALLRWEMFAIWVAAALLNLAFLATTVVGLVRGDPTVPSADAATFNPGPSPSEQLVGGAAMPVVCLMLLASAALWWLRLPVELDEPDDERVREPRRWRPAPAQDASLDDLTLDGVELIEPVERLRPHTGTGDGSTASGYDDYFRRF</sequence>
<reference evidence="2 3" key="1">
    <citation type="submission" date="2020-07" db="EMBL/GenBank/DDBJ databases">
        <title>Sequencing the genomes of 1000 actinobacteria strains.</title>
        <authorList>
            <person name="Klenk H.-P."/>
        </authorList>
    </citation>
    <scope>NUCLEOTIDE SEQUENCE [LARGE SCALE GENOMIC DNA]</scope>
    <source>
        <strain evidence="2 3">DSM 23987</strain>
    </source>
</reference>
<evidence type="ECO:0000313" key="3">
    <source>
        <dbReference type="Proteomes" id="UP000573599"/>
    </source>
</evidence>
<comment type="caution">
    <text evidence="2">The sequence shown here is derived from an EMBL/GenBank/DDBJ whole genome shotgun (WGS) entry which is preliminary data.</text>
</comment>
<feature type="transmembrane region" description="Helical" evidence="1">
    <location>
        <begin position="21"/>
        <end position="42"/>
    </location>
</feature>
<feature type="transmembrane region" description="Helical" evidence="1">
    <location>
        <begin position="160"/>
        <end position="182"/>
    </location>
</feature>
<keyword evidence="1" id="KW-1133">Transmembrane helix</keyword>
<keyword evidence="3" id="KW-1185">Reference proteome</keyword>
<evidence type="ECO:0000256" key="1">
    <source>
        <dbReference type="SAM" id="Phobius"/>
    </source>
</evidence>
<dbReference type="RefSeq" id="WP_179422248.1">
    <property type="nucleotide sequence ID" value="NZ_JACCAB010000001.1"/>
</dbReference>
<keyword evidence="1" id="KW-0472">Membrane</keyword>
<feature type="transmembrane region" description="Helical" evidence="1">
    <location>
        <begin position="114"/>
        <end position="136"/>
    </location>
</feature>
<gene>
    <name evidence="2" type="ORF">BJ986_002466</name>
</gene>
<organism evidence="2 3">
    <name type="scientific">Pedococcus badiiscoriae</name>
    <dbReference type="NCBI Taxonomy" id="642776"/>
    <lineage>
        <taxon>Bacteria</taxon>
        <taxon>Bacillati</taxon>
        <taxon>Actinomycetota</taxon>
        <taxon>Actinomycetes</taxon>
        <taxon>Micrococcales</taxon>
        <taxon>Intrasporangiaceae</taxon>
        <taxon>Pedococcus</taxon>
    </lineage>
</organism>
<evidence type="ECO:0000313" key="2">
    <source>
        <dbReference type="EMBL" id="NYG07979.1"/>
    </source>
</evidence>